<comment type="caution">
    <text evidence="2">The sequence shown here is derived from an EMBL/GenBank/DDBJ whole genome shotgun (WGS) entry which is preliminary data.</text>
</comment>
<organism evidence="2 3">
    <name type="scientific">Popillia japonica</name>
    <name type="common">Japanese beetle</name>
    <dbReference type="NCBI Taxonomy" id="7064"/>
    <lineage>
        <taxon>Eukaryota</taxon>
        <taxon>Metazoa</taxon>
        <taxon>Ecdysozoa</taxon>
        <taxon>Arthropoda</taxon>
        <taxon>Hexapoda</taxon>
        <taxon>Insecta</taxon>
        <taxon>Pterygota</taxon>
        <taxon>Neoptera</taxon>
        <taxon>Endopterygota</taxon>
        <taxon>Coleoptera</taxon>
        <taxon>Polyphaga</taxon>
        <taxon>Scarabaeiformia</taxon>
        <taxon>Scarabaeidae</taxon>
        <taxon>Rutelinae</taxon>
        <taxon>Popillia</taxon>
    </lineage>
</organism>
<feature type="region of interest" description="Disordered" evidence="1">
    <location>
        <begin position="33"/>
        <end position="64"/>
    </location>
</feature>
<reference evidence="2 3" key="1">
    <citation type="journal article" date="2024" name="BMC Genomics">
        <title>De novo assembly and annotation of Popillia japonica's genome with initial clues to its potential as an invasive pest.</title>
        <authorList>
            <person name="Cucini C."/>
            <person name="Boschi S."/>
            <person name="Funari R."/>
            <person name="Cardaioli E."/>
            <person name="Iannotti N."/>
            <person name="Marturano G."/>
            <person name="Paoli F."/>
            <person name="Bruttini M."/>
            <person name="Carapelli A."/>
            <person name="Frati F."/>
            <person name="Nardi F."/>
        </authorList>
    </citation>
    <scope>NUCLEOTIDE SEQUENCE [LARGE SCALE GENOMIC DNA]</scope>
    <source>
        <strain evidence="2">DMR45628</strain>
    </source>
</reference>
<feature type="compositionally biased region" description="Acidic residues" evidence="1">
    <location>
        <begin position="54"/>
        <end position="64"/>
    </location>
</feature>
<dbReference type="AlphaFoldDB" id="A0AAW1LMG4"/>
<evidence type="ECO:0000313" key="2">
    <source>
        <dbReference type="EMBL" id="KAK9737009.1"/>
    </source>
</evidence>
<proteinExistence type="predicted"/>
<sequence>MPFFRKAGLFNLPATYAQIQRLAENVYDCSDLSERSDVDEEDTDFVPNENVSQSEDELEEEVEEDCDKNVGELEVDVAESSEEFVAKSGLKWLSKPKPPTRRYQRNIVTAKSGPTDYVQNAVTLKDYFDLLITDEIKGQICTHTNEEAERDIATWNSAHPNSPRQWKSLDKIEFDCFVGILLKSGAL</sequence>
<evidence type="ECO:0008006" key="4">
    <source>
        <dbReference type="Google" id="ProtNLM"/>
    </source>
</evidence>
<name>A0AAW1LMG4_POPJA</name>
<dbReference type="EMBL" id="JASPKY010000106">
    <property type="protein sequence ID" value="KAK9737009.1"/>
    <property type="molecule type" value="Genomic_DNA"/>
</dbReference>
<gene>
    <name evidence="2" type="ORF">QE152_g11116</name>
</gene>
<evidence type="ECO:0000256" key="1">
    <source>
        <dbReference type="SAM" id="MobiDB-lite"/>
    </source>
</evidence>
<accession>A0AAW1LMG4</accession>
<dbReference type="Proteomes" id="UP001458880">
    <property type="component" value="Unassembled WGS sequence"/>
</dbReference>
<keyword evidence="3" id="KW-1185">Reference proteome</keyword>
<evidence type="ECO:0000313" key="3">
    <source>
        <dbReference type="Proteomes" id="UP001458880"/>
    </source>
</evidence>
<protein>
    <recommendedName>
        <fullName evidence="4">PiggyBac transposable element-derived protein domain-containing protein</fullName>
    </recommendedName>
</protein>